<dbReference type="EC" id="2.8.2.-" evidence="3"/>
<keyword evidence="2 3" id="KW-0808">Transferase</keyword>
<dbReference type="SUPFAM" id="SSF52540">
    <property type="entry name" value="P-loop containing nucleoside triphosphate hydrolases"/>
    <property type="match status" value="1"/>
</dbReference>
<sequence>MATPQILMCLTTSASSIIPLLSQLPKQTRIEEYDIYQWEGFWYLPAHLEGALAIRSHFEAQDDDVIIISPPKAGTTWLKALIPTILNGPRGCKNIDDQEDDPLVKITPQLVVLTLEDQIFSVKNDRNPDLSTIPSPRIFHTHLPYTSLPNSIKNSKCKIVYISRNPKDVFVSLWHFMNYHRDDKQGLFPIEKAFDSFCNGVHFFGPYFDHVLEYWKKSLDSPSKILFLKYEEMKSDSKNELRKLALFLGRPFVEDEEVENVLWKCSFERLKNLEVNKNGIEPHSGLANSSFFRLGTVGDWKNSFTPEMEERINGIARLKFEGSGLDLYI</sequence>
<dbReference type="AlphaFoldDB" id="A0A7J7LP63"/>
<dbReference type="InterPro" id="IPR027417">
    <property type="entry name" value="P-loop_NTPase"/>
</dbReference>
<dbReference type="Proteomes" id="UP000541444">
    <property type="component" value="Unassembled WGS sequence"/>
</dbReference>
<dbReference type="Gene3D" id="3.40.50.300">
    <property type="entry name" value="P-loop containing nucleotide triphosphate hydrolases"/>
    <property type="match status" value="1"/>
</dbReference>
<dbReference type="EMBL" id="JACGCM010002131">
    <property type="protein sequence ID" value="KAF6144417.1"/>
    <property type="molecule type" value="Genomic_DNA"/>
</dbReference>
<dbReference type="InterPro" id="IPR000863">
    <property type="entry name" value="Sulfotransferase_dom"/>
</dbReference>
<name>A0A7J7LP63_9MAGN</name>
<evidence type="ECO:0000256" key="3">
    <source>
        <dbReference type="RuleBase" id="RU361155"/>
    </source>
</evidence>
<reference evidence="5 6" key="1">
    <citation type="journal article" date="2020" name="IScience">
        <title>Genome Sequencing of the Endangered Kingdonia uniflora (Circaeasteraceae, Ranunculales) Reveals Potential Mechanisms of Evolutionary Specialization.</title>
        <authorList>
            <person name="Sun Y."/>
            <person name="Deng T."/>
            <person name="Zhang A."/>
            <person name="Moore M.J."/>
            <person name="Landis J.B."/>
            <person name="Lin N."/>
            <person name="Zhang H."/>
            <person name="Zhang X."/>
            <person name="Huang J."/>
            <person name="Zhang X."/>
            <person name="Sun H."/>
            <person name="Wang H."/>
        </authorList>
    </citation>
    <scope>NUCLEOTIDE SEQUENCE [LARGE SCALE GENOMIC DNA]</scope>
    <source>
        <strain evidence="5">TB1705</strain>
        <tissue evidence="5">Leaf</tissue>
    </source>
</reference>
<evidence type="ECO:0000259" key="4">
    <source>
        <dbReference type="Pfam" id="PF00685"/>
    </source>
</evidence>
<dbReference type="OrthoDB" id="205623at2759"/>
<dbReference type="Pfam" id="PF00685">
    <property type="entry name" value="Sulfotransfer_1"/>
    <property type="match status" value="1"/>
</dbReference>
<evidence type="ECO:0000256" key="1">
    <source>
        <dbReference type="ARBA" id="ARBA00005771"/>
    </source>
</evidence>
<evidence type="ECO:0000256" key="2">
    <source>
        <dbReference type="ARBA" id="ARBA00022679"/>
    </source>
</evidence>
<dbReference type="GO" id="GO:0008146">
    <property type="term" value="F:sulfotransferase activity"/>
    <property type="evidence" value="ECO:0007669"/>
    <property type="project" value="InterPro"/>
</dbReference>
<keyword evidence="6" id="KW-1185">Reference proteome</keyword>
<feature type="domain" description="Sulfotransferase" evidence="4">
    <location>
        <begin position="62"/>
        <end position="323"/>
    </location>
</feature>
<comment type="similarity">
    <text evidence="1 3">Belongs to the sulfotransferase 1 family.</text>
</comment>
<accession>A0A7J7LP63</accession>
<organism evidence="5 6">
    <name type="scientific">Kingdonia uniflora</name>
    <dbReference type="NCBI Taxonomy" id="39325"/>
    <lineage>
        <taxon>Eukaryota</taxon>
        <taxon>Viridiplantae</taxon>
        <taxon>Streptophyta</taxon>
        <taxon>Embryophyta</taxon>
        <taxon>Tracheophyta</taxon>
        <taxon>Spermatophyta</taxon>
        <taxon>Magnoliopsida</taxon>
        <taxon>Ranunculales</taxon>
        <taxon>Circaeasteraceae</taxon>
        <taxon>Kingdonia</taxon>
    </lineage>
</organism>
<comment type="caution">
    <text evidence="5">The sequence shown here is derived from an EMBL/GenBank/DDBJ whole genome shotgun (WGS) entry which is preliminary data.</text>
</comment>
<evidence type="ECO:0000313" key="6">
    <source>
        <dbReference type="Proteomes" id="UP000541444"/>
    </source>
</evidence>
<gene>
    <name evidence="5" type="ORF">GIB67_024644</name>
</gene>
<evidence type="ECO:0000313" key="5">
    <source>
        <dbReference type="EMBL" id="KAF6144417.1"/>
    </source>
</evidence>
<protein>
    <recommendedName>
        <fullName evidence="3">Sulfotransferase</fullName>
        <ecNumber evidence="3">2.8.2.-</ecNumber>
    </recommendedName>
</protein>
<proteinExistence type="inferred from homology"/>
<dbReference type="PANTHER" id="PTHR11783">
    <property type="entry name" value="SULFOTRANSFERASE SULT"/>
    <property type="match status" value="1"/>
</dbReference>